<evidence type="ECO:0000313" key="3">
    <source>
        <dbReference type="Proteomes" id="UP000799778"/>
    </source>
</evidence>
<keyword evidence="3" id="KW-1185">Reference proteome</keyword>
<evidence type="ECO:0000256" key="1">
    <source>
        <dbReference type="SAM" id="MobiDB-lite"/>
    </source>
</evidence>
<dbReference type="OrthoDB" id="3930519at2759"/>
<protein>
    <recommendedName>
        <fullName evidence="4">Glycine zipper domain-containing protein</fullName>
    </recommendedName>
</protein>
<feature type="compositionally biased region" description="Polar residues" evidence="1">
    <location>
        <begin position="289"/>
        <end position="303"/>
    </location>
</feature>
<evidence type="ECO:0008006" key="4">
    <source>
        <dbReference type="Google" id="ProtNLM"/>
    </source>
</evidence>
<dbReference type="RefSeq" id="XP_033382664.1">
    <property type="nucleotide sequence ID" value="XM_033531101.1"/>
</dbReference>
<feature type="compositionally biased region" description="Polar residues" evidence="1">
    <location>
        <begin position="202"/>
        <end position="217"/>
    </location>
</feature>
<feature type="region of interest" description="Disordered" evidence="1">
    <location>
        <begin position="1"/>
        <end position="62"/>
    </location>
</feature>
<accession>A0A6A5XM64</accession>
<feature type="compositionally biased region" description="Basic and acidic residues" evidence="1">
    <location>
        <begin position="265"/>
        <end position="288"/>
    </location>
</feature>
<feature type="compositionally biased region" description="Basic and acidic residues" evidence="1">
    <location>
        <begin position="218"/>
        <end position="228"/>
    </location>
</feature>
<sequence>MADNKRNQKRSHPEENEKKENTISDQQVRQESSKAASQSLTAQKKATELKNAAAGAGDADERQKLMERAIDQQIEAESLGKTAKYMRSGTFQGMAVGTGLGVAPGASLGALTGTLVGGVTSTITGGIGGGIGAAAGALHGPFWNLGEVAGKGIQKVTGNLPGWEATEEQKKTLEKMIGQISEEDMPSQEELTGMSKDGKDGSWSSWASNALPSMQSKNDCKDVKDVEGKVATAGKKSSSGKSQGPSTAADDKENRRRPRKLNTNQDEKSTKRLSSDGGERKKPLKLETRSTNAKAPSGTASTRKSPRKLEKRT</sequence>
<evidence type="ECO:0000313" key="2">
    <source>
        <dbReference type="EMBL" id="KAF2014325.1"/>
    </source>
</evidence>
<dbReference type="EMBL" id="ML978070">
    <property type="protein sequence ID" value="KAF2014325.1"/>
    <property type="molecule type" value="Genomic_DNA"/>
</dbReference>
<dbReference type="GeneID" id="54288498"/>
<dbReference type="Proteomes" id="UP000799778">
    <property type="component" value="Unassembled WGS sequence"/>
</dbReference>
<dbReference type="AlphaFoldDB" id="A0A6A5XM64"/>
<organism evidence="2 3">
    <name type="scientific">Aaosphaeria arxii CBS 175.79</name>
    <dbReference type="NCBI Taxonomy" id="1450172"/>
    <lineage>
        <taxon>Eukaryota</taxon>
        <taxon>Fungi</taxon>
        <taxon>Dikarya</taxon>
        <taxon>Ascomycota</taxon>
        <taxon>Pezizomycotina</taxon>
        <taxon>Dothideomycetes</taxon>
        <taxon>Pleosporomycetidae</taxon>
        <taxon>Pleosporales</taxon>
        <taxon>Pleosporales incertae sedis</taxon>
        <taxon>Aaosphaeria</taxon>
    </lineage>
</organism>
<gene>
    <name evidence="2" type="ORF">BU24DRAFT_451409</name>
</gene>
<proteinExistence type="predicted"/>
<feature type="compositionally biased region" description="Basic residues" evidence="1">
    <location>
        <begin position="304"/>
        <end position="313"/>
    </location>
</feature>
<feature type="compositionally biased region" description="Low complexity" evidence="1">
    <location>
        <begin position="234"/>
        <end position="246"/>
    </location>
</feature>
<reference evidence="2" key="1">
    <citation type="journal article" date="2020" name="Stud. Mycol.">
        <title>101 Dothideomycetes genomes: a test case for predicting lifestyles and emergence of pathogens.</title>
        <authorList>
            <person name="Haridas S."/>
            <person name="Albert R."/>
            <person name="Binder M."/>
            <person name="Bloem J."/>
            <person name="Labutti K."/>
            <person name="Salamov A."/>
            <person name="Andreopoulos B."/>
            <person name="Baker S."/>
            <person name="Barry K."/>
            <person name="Bills G."/>
            <person name="Bluhm B."/>
            <person name="Cannon C."/>
            <person name="Castanera R."/>
            <person name="Culley D."/>
            <person name="Daum C."/>
            <person name="Ezra D."/>
            <person name="Gonzalez J."/>
            <person name="Henrissat B."/>
            <person name="Kuo A."/>
            <person name="Liang C."/>
            <person name="Lipzen A."/>
            <person name="Lutzoni F."/>
            <person name="Magnuson J."/>
            <person name="Mondo S."/>
            <person name="Nolan M."/>
            <person name="Ohm R."/>
            <person name="Pangilinan J."/>
            <person name="Park H.-J."/>
            <person name="Ramirez L."/>
            <person name="Alfaro M."/>
            <person name="Sun H."/>
            <person name="Tritt A."/>
            <person name="Yoshinaga Y."/>
            <person name="Zwiers L.-H."/>
            <person name="Turgeon B."/>
            <person name="Goodwin S."/>
            <person name="Spatafora J."/>
            <person name="Crous P."/>
            <person name="Grigoriev I."/>
        </authorList>
    </citation>
    <scope>NUCLEOTIDE SEQUENCE</scope>
    <source>
        <strain evidence="2">CBS 175.79</strain>
    </source>
</reference>
<name>A0A6A5XM64_9PLEO</name>
<feature type="compositionally biased region" description="Polar residues" evidence="1">
    <location>
        <begin position="23"/>
        <end position="44"/>
    </location>
</feature>
<feature type="compositionally biased region" description="Basic and acidic residues" evidence="1">
    <location>
        <begin position="1"/>
        <end position="22"/>
    </location>
</feature>
<feature type="region of interest" description="Disordered" evidence="1">
    <location>
        <begin position="181"/>
        <end position="313"/>
    </location>
</feature>